<dbReference type="Gene3D" id="3.30.2310.20">
    <property type="entry name" value="RelE-like"/>
    <property type="match status" value="1"/>
</dbReference>
<dbReference type="SUPFAM" id="SSF143011">
    <property type="entry name" value="RelE-like"/>
    <property type="match status" value="1"/>
</dbReference>
<proteinExistence type="predicted"/>
<evidence type="ECO:0000313" key="2">
    <source>
        <dbReference type="Proteomes" id="UP000179157"/>
    </source>
</evidence>
<reference evidence="1 2" key="1">
    <citation type="journal article" date="2016" name="Nat. Commun.">
        <title>Thousands of microbial genomes shed light on interconnected biogeochemical processes in an aquifer system.</title>
        <authorList>
            <person name="Anantharaman K."/>
            <person name="Brown C.T."/>
            <person name="Hug L.A."/>
            <person name="Sharon I."/>
            <person name="Castelle C.J."/>
            <person name="Probst A.J."/>
            <person name="Thomas B.C."/>
            <person name="Singh A."/>
            <person name="Wilkins M.J."/>
            <person name="Karaoz U."/>
            <person name="Brodie E.L."/>
            <person name="Williams K.H."/>
            <person name="Hubbard S.S."/>
            <person name="Banfield J.F."/>
        </authorList>
    </citation>
    <scope>NUCLEOTIDE SEQUENCE [LARGE SCALE GENOMIC DNA]</scope>
    <source>
        <strain evidence="2">RBG_16_55_9</strain>
    </source>
</reference>
<dbReference type="AlphaFoldDB" id="A0A1F5UN93"/>
<accession>A0A1F5UN93</accession>
<dbReference type="STRING" id="1817864.A2Z21_05080"/>
<evidence type="ECO:0000313" key="1">
    <source>
        <dbReference type="EMBL" id="OGF52642.1"/>
    </source>
</evidence>
<comment type="caution">
    <text evidence="1">The sequence shown here is derived from an EMBL/GenBank/DDBJ whole genome shotgun (WGS) entry which is preliminary data.</text>
</comment>
<protein>
    <submittedName>
        <fullName evidence="1">Uncharacterized protein</fullName>
    </submittedName>
</protein>
<name>A0A1F5UN93_FRAXR</name>
<gene>
    <name evidence="1" type="ORF">A2Z21_05080</name>
</gene>
<sequence>MPLVFRPIPVYELAGSLHSHKLKGELAGAWTCTVDYDNRILFEFAQNPESGEEEILLLTMGTHNEIY</sequence>
<dbReference type="InterPro" id="IPR035093">
    <property type="entry name" value="RelE/ParE_toxin_dom_sf"/>
</dbReference>
<organism evidence="1 2">
    <name type="scientific">Fraserbacteria sp. (strain RBG_16_55_9)</name>
    <dbReference type="NCBI Taxonomy" id="1817864"/>
    <lineage>
        <taxon>Bacteria</taxon>
        <taxon>Candidatus Fraseribacteriota</taxon>
    </lineage>
</organism>
<dbReference type="Proteomes" id="UP000179157">
    <property type="component" value="Unassembled WGS sequence"/>
</dbReference>
<dbReference type="EMBL" id="MFGX01000133">
    <property type="protein sequence ID" value="OGF52642.1"/>
    <property type="molecule type" value="Genomic_DNA"/>
</dbReference>